<dbReference type="NCBIfam" id="TIGR02481">
    <property type="entry name" value="hemeryth_dom"/>
    <property type="match status" value="1"/>
</dbReference>
<feature type="transmembrane region" description="Helical" evidence="5">
    <location>
        <begin position="1089"/>
        <end position="1108"/>
    </location>
</feature>
<dbReference type="InterPro" id="IPR012312">
    <property type="entry name" value="Hemerythrin-like"/>
</dbReference>
<feature type="compositionally biased region" description="Low complexity" evidence="4">
    <location>
        <begin position="435"/>
        <end position="453"/>
    </location>
</feature>
<accession>A0ABQ8UX25</accession>
<feature type="compositionally biased region" description="Pro residues" evidence="4">
    <location>
        <begin position="1820"/>
        <end position="1836"/>
    </location>
</feature>
<feature type="transmembrane region" description="Helical" evidence="5">
    <location>
        <begin position="1021"/>
        <end position="1041"/>
    </location>
</feature>
<keyword evidence="2" id="KW-0479">Metal-binding</keyword>
<feature type="region of interest" description="Disordered" evidence="4">
    <location>
        <begin position="106"/>
        <end position="126"/>
    </location>
</feature>
<reference evidence="8" key="1">
    <citation type="journal article" date="2022" name="bioRxiv">
        <title>Genomics of Preaxostyla Flagellates Illuminates Evolutionary Transitions and the Path Towards Mitochondrial Loss.</title>
        <authorList>
            <person name="Novak L.V.F."/>
            <person name="Treitli S.C."/>
            <person name="Pyrih J."/>
            <person name="Halakuc P."/>
            <person name="Pipaliya S.V."/>
            <person name="Vacek V."/>
            <person name="Brzon O."/>
            <person name="Soukal P."/>
            <person name="Eme L."/>
            <person name="Dacks J.B."/>
            <person name="Karnkowska A."/>
            <person name="Elias M."/>
            <person name="Hampl V."/>
        </authorList>
    </citation>
    <scope>NUCLEOTIDE SEQUENCE</scope>
    <source>
        <strain evidence="8">RCP-MX</strain>
    </source>
</reference>
<evidence type="ECO:0000259" key="7">
    <source>
        <dbReference type="Pfam" id="PF25474"/>
    </source>
</evidence>
<feature type="region of interest" description="Disordered" evidence="4">
    <location>
        <begin position="1486"/>
        <end position="1519"/>
    </location>
</feature>
<dbReference type="InterPro" id="IPR052994">
    <property type="entry name" value="Tiny_macrocysts_regulators"/>
</dbReference>
<feature type="region of interest" description="Disordered" evidence="4">
    <location>
        <begin position="523"/>
        <end position="556"/>
    </location>
</feature>
<sequence>MNIETSTRQDSKEEFLPPLFPSHATLSGFNNVRCLSVSGDGSRCVLSDDSGEIAIVNPVQARVIKRFSMDEPAADPAAAPRHARIWHMATSYDREQKVAFVAAALSPPESEPASEGNPPEPELAPRRLPTSIRIVAVPLGPPLSLFAPVARLDLPPMPQPTGPAAVAVAPAAAAAPPLPSSGKGSAAAAVPPPAAPQPPATSGLAADNLHAAAIRQAGATHGESLLEGGCGCATLGPTRAGVATGEGIFAMQLSSPRRLDPLGTGVEGLTQASLTPADTRTVLYLLVTLGPRLQLFQVPLPPQVEALLRSGNPLQLSVPTDGSGAALFPASAYSELTVPAHCVLTLTGPPPFGAAATTRPARPLPPSVAIPPPAAEWRPLAGPSAHGCLLAAPRPAPEANPVMAPLPSGQPFSAVPTGRSSAIPMTPSALRRSTPGSAYMGSPSPSPSGAGLEGPDAVPWAPASLLVWWAGELVAARYDLYRCAPGYTDPAPDQRWHLSAPVSCFGTPAGTCHGVGWQRLGGCPPSPPPSVRASAASGLSKVGAGGADEPEDDAAPPEAAVWTCCPANGSAGDGAEAVACAAGLADGTAWAWSHQDAQCLVSASSTLPITAVALSVAPREPIRVACANQGGALLVYQLGSDLPSCSATTQARWGSRAEAHRQSRLGLADPQRRPLVPEAPLVPPVPIELAFIGNGRAVVLRDSGGQTRIFLTRFQAASERDQLVALARLPDVDTFNPLACAARCMALAQPTSEGHTLLIFDLDQMLQSLGTGRPSTAIAIPMPSPDALRASSSGSQFPTGASDQGLSLVQRPVGIPCRLQRLLAERSNGREAREARAGEMKASNTSSLLETIHWKPSDEAVFGLYYSMSKDQSDGYKKMNLANLVLQTLQMIAISFSGIEWPLGASEPYVRTAFSYIDLSVSSSSQLSLYIVFSLVCLFIVSAITDALVVAVLFHKNKSLPLLPLKVLRVLTISMVSFLYMPCVGILLAILDCNYIGYAIPMHAVLPGVECWAMPHIVPSAISLVVLAVFVPFSQFTSLFLFNNDPKKGGLLSRPNGRLDFAVLLCKLAIVGITKLLTRYHTVRSIASICGYLALGLCSVSCLFGAVAPSVSTGQLATTAAFWACYFLAMPGVACLAVFLCRVRARALWALDGQAHQLPAFYLQRRLQPQPSTALLPAANTSAVLGASDVDASAHAAEGPGGTGPAGGATAGSRSPTPNPGQWAGSSDDPKQGPGPILAAKPPKFRSAKAVERAVRFLQLSVCQLKQYRKQKDYVAYADFLYTEAFRKQRNNPSLHLSYAIFLLTSDPQTPAFPRSRSLSFTRRGPVQTYRKNFPRCMAQLQLARQCYPSMDERFVIYVKSKDWEQQTSAGGDLRSAHVMSVFTFKRHFSMAQKYHEAAKAGLRDLCDVLLAPVVEPPRIPQLTATIVDSEAKAREYYELLLGSHPNSLQILRAYGSLLRDIYHDEDSARILFARADLLEDDASISDASSSRNSQSTLQQLHQKKKKDAEKRERRDRKKKKLDEIRLVTHKENLLPHFCLKLTILHGVCLAAIVLSLAVSLHTMSAMHAASAELGGMLEMGALAARLAIDAKVDISSPPTPAGEARAAASPIDATVLPTINATRLALAATATRFRTLQTAVYASSLQTGMHEHYEANGLNATEISVGDGANLVQFSLRGLLDRFAEVALDLATRPLGSWGQPRPVLLEALKEVGFRYGDAIERQRVLVESLIIPLTDVVGAVVLFCILTFFVRTSIRLGRDRDVALAQVLAIPKTVIRGMLDALTAEQLDEAPRVRAGTGTDNEKATLMIPTRADMSSPQPQPQPPPQPDPAPPTGPRASPAPGWAAAAASPSPAPGPLPASLGRTPSDRFLEMTSIAEIGSDTESAAALRSSVASLEALARPPGTHPGPGACSSTAAKDIISALQRAPETGVPVGGVGPSPPILLETPSSGDEGPLATGGLSDSDGEGRPAAPPGALAAPMPDSTAFEPSVARARGTKRRTLITSPSSESVKIRPDVSTGSLQAVIQPAKAPGKMSKVASHRQIAAAKRRILVAKGAKSIPKRVWCRIIWGILVMLVALGFTAIFTVIALHDPDAIGHPMALCGLQQAQAAVVRLLATQLLFNSSLPLLDNPANPAATSPVWRDLSHLSNDRAALQRLLAGQADYLERIGLVLLYGTDSGVTTADRAVDGRAFGRSSGRYAARERLLDGTQGCLMRNASDCVAGRIRGLDETLVGLSPLLARYLGAARKLSALPPERLRPGNPYFEFLFTAGMWDLGDGMQSWTESFQTEYDEMVGSSRSLLITFALINIAVICITFGLPPRLCAPSIPPCPSCSPGGGFGHFPMLLGPAAALLPTKPLLWDVAHKTKKMLELFPEDASDTLCAFEVVGALIPCRAPPELELGSPMGSGCASHLPPAPIFEWSDVHLVGLPTIDGDHKALVDLAGRLAATLNEPSENPALAQSLAERLWQTAVGHIFREERLMEAVGFPQAKSHRAQHEALQTRLRQVLDDIQLGDASAVLALDQLAKDCLLGEPHLADRVLAAFAIEKGRHP</sequence>
<feature type="region of interest" description="Disordered" evidence="4">
    <location>
        <begin position="1814"/>
        <end position="1867"/>
    </location>
</feature>
<evidence type="ECO:0000313" key="8">
    <source>
        <dbReference type="EMBL" id="KAJ4461325.1"/>
    </source>
</evidence>
<evidence type="ECO:0000256" key="4">
    <source>
        <dbReference type="SAM" id="MobiDB-lite"/>
    </source>
</evidence>
<evidence type="ECO:0000313" key="9">
    <source>
        <dbReference type="Proteomes" id="UP001141327"/>
    </source>
</evidence>
<feature type="compositionally biased region" description="Pro residues" evidence="4">
    <location>
        <begin position="190"/>
        <end position="199"/>
    </location>
</feature>
<feature type="compositionally biased region" description="Low complexity" evidence="4">
    <location>
        <begin position="1837"/>
        <end position="1852"/>
    </location>
</feature>
<gene>
    <name evidence="8" type="ORF">PAPYR_2376</name>
</gene>
<feature type="transmembrane region" description="Helical" evidence="5">
    <location>
        <begin position="1120"/>
        <end position="1141"/>
    </location>
</feature>
<keyword evidence="5" id="KW-0472">Membrane</keyword>
<feature type="region of interest" description="Disordered" evidence="4">
    <location>
        <begin position="783"/>
        <end position="804"/>
    </location>
</feature>
<feature type="region of interest" description="Disordered" evidence="4">
    <location>
        <begin position="1929"/>
        <end position="1985"/>
    </location>
</feature>
<dbReference type="InterPro" id="IPR035938">
    <property type="entry name" value="Hemerythrin-like_sf"/>
</dbReference>
<feature type="compositionally biased region" description="Polar residues" evidence="4">
    <location>
        <begin position="790"/>
        <end position="804"/>
    </location>
</feature>
<proteinExistence type="inferred from homology"/>
<keyword evidence="3" id="KW-0408">Iron</keyword>
<feature type="domain" description="Hemerythrin-like" evidence="6">
    <location>
        <begin position="2431"/>
        <end position="2519"/>
    </location>
</feature>
<dbReference type="InterPro" id="IPR057352">
    <property type="entry name" value="TPR_TmcB/C"/>
</dbReference>
<protein>
    <submittedName>
        <fullName evidence="8">Uncharacterized protein</fullName>
    </submittedName>
</protein>
<evidence type="ECO:0000256" key="1">
    <source>
        <dbReference type="ARBA" id="ARBA00010587"/>
    </source>
</evidence>
<comment type="similarity">
    <text evidence="1">Belongs to the hemerythrin family.</text>
</comment>
<dbReference type="InterPro" id="IPR012827">
    <property type="entry name" value="Hemerythrin_metal-bd"/>
</dbReference>
<dbReference type="CDD" id="cd12107">
    <property type="entry name" value="Hemerythrin"/>
    <property type="match status" value="1"/>
</dbReference>
<feature type="region of interest" description="Disordered" evidence="4">
    <location>
        <begin position="1194"/>
        <end position="1243"/>
    </location>
</feature>
<keyword evidence="9" id="KW-1185">Reference proteome</keyword>
<keyword evidence="5" id="KW-0812">Transmembrane</keyword>
<keyword evidence="5" id="KW-1133">Transmembrane helix</keyword>
<feature type="domain" description="TmcB/TmcC TPR repeats" evidence="7">
    <location>
        <begin position="1377"/>
        <end position="1483"/>
    </location>
</feature>
<evidence type="ECO:0000259" key="6">
    <source>
        <dbReference type="Pfam" id="PF01814"/>
    </source>
</evidence>
<evidence type="ECO:0000256" key="2">
    <source>
        <dbReference type="ARBA" id="ARBA00022723"/>
    </source>
</evidence>
<feature type="compositionally biased region" description="Low complexity" evidence="4">
    <location>
        <begin position="174"/>
        <end position="189"/>
    </location>
</feature>
<dbReference type="PANTHER" id="PTHR31600">
    <property type="entry name" value="TINY MACROCYSTS PROTEIN B-RELATED"/>
    <property type="match status" value="1"/>
</dbReference>
<feature type="compositionally biased region" description="Gly residues" evidence="4">
    <location>
        <begin position="1199"/>
        <end position="1210"/>
    </location>
</feature>
<feature type="compositionally biased region" description="Low complexity" evidence="4">
    <location>
        <begin position="1486"/>
        <end position="1496"/>
    </location>
</feature>
<evidence type="ECO:0000256" key="5">
    <source>
        <dbReference type="SAM" id="Phobius"/>
    </source>
</evidence>
<dbReference type="EMBL" id="JAPMOS010000008">
    <property type="protein sequence ID" value="KAJ4461325.1"/>
    <property type="molecule type" value="Genomic_DNA"/>
</dbReference>
<feature type="transmembrane region" description="Helical" evidence="5">
    <location>
        <begin position="2069"/>
        <end position="2091"/>
    </location>
</feature>
<dbReference type="PANTHER" id="PTHR31600:SF2">
    <property type="entry name" value="GAMETE ENRICHED GENE 10 PROTEIN-RELATED"/>
    <property type="match status" value="1"/>
</dbReference>
<dbReference type="Pfam" id="PF01814">
    <property type="entry name" value="Hemerythrin"/>
    <property type="match status" value="1"/>
</dbReference>
<feature type="transmembrane region" description="Helical" evidence="5">
    <location>
        <begin position="1538"/>
        <end position="1561"/>
    </location>
</feature>
<feature type="transmembrane region" description="Helical" evidence="5">
    <location>
        <begin position="1731"/>
        <end position="1752"/>
    </location>
</feature>
<dbReference type="Pfam" id="PF25474">
    <property type="entry name" value="TPR_TmcB"/>
    <property type="match status" value="1"/>
</dbReference>
<comment type="caution">
    <text evidence="8">The sequence shown here is derived from an EMBL/GenBank/DDBJ whole genome shotgun (WGS) entry which is preliminary data.</text>
</comment>
<feature type="region of interest" description="Disordered" evidence="4">
    <location>
        <begin position="174"/>
        <end position="202"/>
    </location>
</feature>
<name>A0ABQ8UX25_9EUKA</name>
<evidence type="ECO:0000256" key="3">
    <source>
        <dbReference type="ARBA" id="ARBA00023004"/>
    </source>
</evidence>
<feature type="compositionally biased region" description="Low complexity" evidence="4">
    <location>
        <begin position="106"/>
        <end position="117"/>
    </location>
</feature>
<organism evidence="8 9">
    <name type="scientific">Paratrimastix pyriformis</name>
    <dbReference type="NCBI Taxonomy" id="342808"/>
    <lineage>
        <taxon>Eukaryota</taxon>
        <taxon>Metamonada</taxon>
        <taxon>Preaxostyla</taxon>
        <taxon>Paratrimastigidae</taxon>
        <taxon>Paratrimastix</taxon>
    </lineage>
</organism>
<feature type="region of interest" description="Disordered" evidence="4">
    <location>
        <begin position="433"/>
        <end position="453"/>
    </location>
</feature>
<dbReference type="Proteomes" id="UP001141327">
    <property type="component" value="Unassembled WGS sequence"/>
</dbReference>
<dbReference type="SUPFAM" id="SSF47188">
    <property type="entry name" value="Hemerythrin-like"/>
    <property type="match status" value="1"/>
</dbReference>
<dbReference type="Gene3D" id="1.20.120.50">
    <property type="entry name" value="Hemerythrin-like"/>
    <property type="match status" value="1"/>
</dbReference>
<feature type="transmembrane region" description="Helical" evidence="5">
    <location>
        <begin position="927"/>
        <end position="955"/>
    </location>
</feature>
<feature type="transmembrane region" description="Helical" evidence="5">
    <location>
        <begin position="967"/>
        <end position="989"/>
    </location>
</feature>